<dbReference type="EMBL" id="LAZR01049540">
    <property type="protein sequence ID" value="KKK89416.1"/>
    <property type="molecule type" value="Genomic_DNA"/>
</dbReference>
<sequence length="137" mass="15798">MIKMADKHNKSFFGQSTGMFLQSSLKTDPFIFLRFIKKKESGTWEKPSLGEGKTIKCGLEEIVMILKVLKRKLKSWSTVHIFKEEKTPISVKWEGENKVWFNVSDYPKMLTIAQIEILVLLMEHILAEKIEFATSSG</sequence>
<protein>
    <submittedName>
        <fullName evidence="1">Uncharacterized protein</fullName>
    </submittedName>
</protein>
<dbReference type="AlphaFoldDB" id="A0A0F9BYD0"/>
<feature type="non-terminal residue" evidence="1">
    <location>
        <position position="137"/>
    </location>
</feature>
<comment type="caution">
    <text evidence="1">The sequence shown here is derived from an EMBL/GenBank/DDBJ whole genome shotgun (WGS) entry which is preliminary data.</text>
</comment>
<evidence type="ECO:0000313" key="1">
    <source>
        <dbReference type="EMBL" id="KKK89416.1"/>
    </source>
</evidence>
<accession>A0A0F9BYD0</accession>
<proteinExistence type="predicted"/>
<name>A0A0F9BYD0_9ZZZZ</name>
<gene>
    <name evidence="1" type="ORF">LCGC14_2733330</name>
</gene>
<reference evidence="1" key="1">
    <citation type="journal article" date="2015" name="Nature">
        <title>Complex archaea that bridge the gap between prokaryotes and eukaryotes.</title>
        <authorList>
            <person name="Spang A."/>
            <person name="Saw J.H."/>
            <person name="Jorgensen S.L."/>
            <person name="Zaremba-Niedzwiedzka K."/>
            <person name="Martijn J."/>
            <person name="Lind A.E."/>
            <person name="van Eijk R."/>
            <person name="Schleper C."/>
            <person name="Guy L."/>
            <person name="Ettema T.J."/>
        </authorList>
    </citation>
    <scope>NUCLEOTIDE SEQUENCE</scope>
</reference>
<organism evidence="1">
    <name type="scientific">marine sediment metagenome</name>
    <dbReference type="NCBI Taxonomy" id="412755"/>
    <lineage>
        <taxon>unclassified sequences</taxon>
        <taxon>metagenomes</taxon>
        <taxon>ecological metagenomes</taxon>
    </lineage>
</organism>